<proteinExistence type="predicted"/>
<comment type="caution">
    <text evidence="3">The sequence shown here is derived from an EMBL/GenBank/DDBJ whole genome shotgun (WGS) entry which is preliminary data.</text>
</comment>
<feature type="region of interest" description="Disordered" evidence="1">
    <location>
        <begin position="40"/>
        <end position="77"/>
    </location>
</feature>
<gene>
    <name evidence="3" type="ORF">ACJRO7_034437</name>
</gene>
<evidence type="ECO:0000313" key="4">
    <source>
        <dbReference type="Proteomes" id="UP001634007"/>
    </source>
</evidence>
<dbReference type="AlphaFoldDB" id="A0ABD3J664"/>
<evidence type="ECO:0000313" key="3">
    <source>
        <dbReference type="EMBL" id="KAL3722080.1"/>
    </source>
</evidence>
<sequence length="512" mass="59425">MFAVLKKKLASWYSIPLKLGEAVQSVLPKKSNSNASTELIVHHHQQQQPQDHQVPESQQEPSKGKKVAEDKPRPTKPEWVVSIKKLEQLCREDVESPGPNPSIFRIPHYLKDGEDNAWVPQIVSLGPYHHGKEHLRHMEQHKLRCLHRILWRTKHKSDFYLDSVREVEQDARGCYEGLKSMNIDDFVNMMVLDGCFVIELFLGFTTIGFEKLGHPRNDSVFSTQRSMHKIRRDMIMLENQIPLFILDRLLGLQLGDPNQKGLAAKLALQFFNYTRPTDDHLTEVSMNRIAIDLVSDQCERHCLEVYRWSLLHPSQKRVGNQRPLQRRQQLIHCVTELWEAGIEFKKKKTDKFWDIQFKNGVLYIPQLVIHDGTRSRFLNLIAFEQCNFDCGNHITSYVIFMDNLINSAEDVGHLHSCGIIEHWLGSNADVANLFNRLCQEVAFDIKDSYLCGLSKEVNEYYSNRWNGWIASLKHKYFSNPWSIISVIAAFILLALTFTQTFYGVYGYYRQGS</sequence>
<evidence type="ECO:0000256" key="1">
    <source>
        <dbReference type="SAM" id="MobiDB-lite"/>
    </source>
</evidence>
<dbReference type="EMBL" id="JBJKBG010000009">
    <property type="protein sequence ID" value="KAL3722080.1"/>
    <property type="molecule type" value="Genomic_DNA"/>
</dbReference>
<keyword evidence="2" id="KW-1133">Transmembrane helix</keyword>
<accession>A0ABD3J664</accession>
<dbReference type="InterPro" id="IPR004158">
    <property type="entry name" value="DUF247_pln"/>
</dbReference>
<keyword evidence="2" id="KW-0812">Transmembrane</keyword>
<feature type="compositionally biased region" description="Basic and acidic residues" evidence="1">
    <location>
        <begin position="62"/>
        <end position="76"/>
    </location>
</feature>
<protein>
    <submittedName>
        <fullName evidence="3">Uncharacterized protein</fullName>
    </submittedName>
</protein>
<reference evidence="3 4" key="1">
    <citation type="submission" date="2024-11" db="EMBL/GenBank/DDBJ databases">
        <title>Chromosome-level genome assembly of Eucalyptus globulus Labill. provides insights into its genome evolution.</title>
        <authorList>
            <person name="Li X."/>
        </authorList>
    </citation>
    <scope>NUCLEOTIDE SEQUENCE [LARGE SCALE GENOMIC DNA]</scope>
    <source>
        <strain evidence="3">CL2024</strain>
        <tissue evidence="3">Fresh tender leaves</tissue>
    </source>
</reference>
<feature type="transmembrane region" description="Helical" evidence="2">
    <location>
        <begin position="481"/>
        <end position="508"/>
    </location>
</feature>
<dbReference type="Proteomes" id="UP001634007">
    <property type="component" value="Unassembled WGS sequence"/>
</dbReference>
<dbReference type="PANTHER" id="PTHR31170:SF25">
    <property type="entry name" value="BNAA09G04570D PROTEIN"/>
    <property type="match status" value="1"/>
</dbReference>
<keyword evidence="4" id="KW-1185">Reference proteome</keyword>
<dbReference type="Pfam" id="PF03140">
    <property type="entry name" value="DUF247"/>
    <property type="match status" value="1"/>
</dbReference>
<dbReference type="PANTHER" id="PTHR31170">
    <property type="entry name" value="BNAC04G53230D PROTEIN"/>
    <property type="match status" value="1"/>
</dbReference>
<organism evidence="3 4">
    <name type="scientific">Eucalyptus globulus</name>
    <name type="common">Tasmanian blue gum</name>
    <dbReference type="NCBI Taxonomy" id="34317"/>
    <lineage>
        <taxon>Eukaryota</taxon>
        <taxon>Viridiplantae</taxon>
        <taxon>Streptophyta</taxon>
        <taxon>Embryophyta</taxon>
        <taxon>Tracheophyta</taxon>
        <taxon>Spermatophyta</taxon>
        <taxon>Magnoliopsida</taxon>
        <taxon>eudicotyledons</taxon>
        <taxon>Gunneridae</taxon>
        <taxon>Pentapetalae</taxon>
        <taxon>rosids</taxon>
        <taxon>malvids</taxon>
        <taxon>Myrtales</taxon>
        <taxon>Myrtaceae</taxon>
        <taxon>Myrtoideae</taxon>
        <taxon>Eucalypteae</taxon>
        <taxon>Eucalyptus</taxon>
    </lineage>
</organism>
<keyword evidence="2" id="KW-0472">Membrane</keyword>
<evidence type="ECO:0000256" key="2">
    <source>
        <dbReference type="SAM" id="Phobius"/>
    </source>
</evidence>
<feature type="compositionally biased region" description="Low complexity" evidence="1">
    <location>
        <begin position="46"/>
        <end position="59"/>
    </location>
</feature>
<name>A0ABD3J664_EUCGL</name>